<sequence>MDELDSDLFPWTDENCTSVFENKRRFSIMLMTITNWNMLSISREAKITYVSNLNGKKTVYCVHIARNSFNSLSAIRKHLKRLGGKYSLNPDLNDENDVVHIPLPDCPLYDDSLPVPPDPSRRHSFTEAVVQACQSMEASEDERSKNEWIIGKLQIEAMALIEGNESTQKAEYSAFTHAVNIRRMTGKRFICHPIISAKRKLRKSSFDEILAISFAHLIHSSPLPDILLQRQYFEVNHQVCQMLTFHW</sequence>
<evidence type="ECO:0000313" key="2">
    <source>
        <dbReference type="Proteomes" id="UP000605846"/>
    </source>
</evidence>
<name>A0A8H7BLI7_9FUNG</name>
<organism evidence="1 2">
    <name type="scientific">Apophysomyces ossiformis</name>
    <dbReference type="NCBI Taxonomy" id="679940"/>
    <lineage>
        <taxon>Eukaryota</taxon>
        <taxon>Fungi</taxon>
        <taxon>Fungi incertae sedis</taxon>
        <taxon>Mucoromycota</taxon>
        <taxon>Mucoromycotina</taxon>
        <taxon>Mucoromycetes</taxon>
        <taxon>Mucorales</taxon>
        <taxon>Mucorineae</taxon>
        <taxon>Mucoraceae</taxon>
        <taxon>Apophysomyces</taxon>
    </lineage>
</organism>
<protein>
    <submittedName>
        <fullName evidence="1">Uncharacterized protein</fullName>
    </submittedName>
</protein>
<comment type="caution">
    <text evidence="1">The sequence shown here is derived from an EMBL/GenBank/DDBJ whole genome shotgun (WGS) entry which is preliminary data.</text>
</comment>
<gene>
    <name evidence="1" type="ORF">EC973_001781</name>
</gene>
<accession>A0A8H7BLI7</accession>
<dbReference type="OrthoDB" id="2250876at2759"/>
<evidence type="ECO:0000313" key="1">
    <source>
        <dbReference type="EMBL" id="KAF7723639.1"/>
    </source>
</evidence>
<proteinExistence type="predicted"/>
<dbReference type="Proteomes" id="UP000605846">
    <property type="component" value="Unassembled WGS sequence"/>
</dbReference>
<dbReference type="EMBL" id="JABAYA010000144">
    <property type="protein sequence ID" value="KAF7723639.1"/>
    <property type="molecule type" value="Genomic_DNA"/>
</dbReference>
<reference evidence="1" key="1">
    <citation type="submission" date="2020-01" db="EMBL/GenBank/DDBJ databases">
        <title>Genome Sequencing of Three Apophysomyces-Like Fungal Strains Confirms a Novel Fungal Genus in the Mucoromycota with divergent Burkholderia-like Endosymbiotic Bacteria.</title>
        <authorList>
            <person name="Stajich J.E."/>
            <person name="Macias A.M."/>
            <person name="Carter-House D."/>
            <person name="Lovett B."/>
            <person name="Kasson L.R."/>
            <person name="Berry K."/>
            <person name="Grigoriev I."/>
            <person name="Chang Y."/>
            <person name="Spatafora J."/>
            <person name="Kasson M.T."/>
        </authorList>
    </citation>
    <scope>NUCLEOTIDE SEQUENCE</scope>
    <source>
        <strain evidence="1">NRRL A-21654</strain>
    </source>
</reference>
<dbReference type="AlphaFoldDB" id="A0A8H7BLI7"/>
<keyword evidence="2" id="KW-1185">Reference proteome</keyword>